<dbReference type="Gene3D" id="2.70.70.10">
    <property type="entry name" value="Glucose Permease (Domain IIA)"/>
    <property type="match status" value="1"/>
</dbReference>
<evidence type="ECO:0000256" key="1">
    <source>
        <dbReference type="ARBA" id="ARBA00007074"/>
    </source>
</evidence>
<dbReference type="InterPro" id="IPR050570">
    <property type="entry name" value="Cell_wall_metabolism_enzyme"/>
</dbReference>
<dbReference type="Pfam" id="PF13406">
    <property type="entry name" value="SLT_2"/>
    <property type="match status" value="1"/>
</dbReference>
<evidence type="ECO:0000313" key="7">
    <source>
        <dbReference type="EMBL" id="WUV43288.1"/>
    </source>
</evidence>
<dbReference type="InterPro" id="IPR038765">
    <property type="entry name" value="Papain-like_cys_pep_sf"/>
</dbReference>
<sequence>MVLTTTDPQIPAPPRNQPAPERTVPDDLSQSSPCAVITGPMAKGQYTVSSPFGQRGGEFHRGIDLAAREGTPIYAALDGKVSAAGPATGFGNWIVIDSTTSSGQVSTVYGHMYDNGLHVRTGDIVKAGQHIADVGSNGQSSGAHLHFELWQGLRLGSGKAVDPAPMLEQAAPAASQSALKIAHAIADCAVRPGTGLAPGKVPQEFVPWLVKGAAECPNSGITAPLLAGQLEAENNFNYGANAPVSSTGARGPAQFMPGTWETWKVDADSNGVADINSIADSVVAQAHFMCKNWKDTSAGVNSGSLQGDAVDLALAAYNAGFGAVQAAGGMPSGGDYTTQTRPYVRTIRDLERQFAATDFGATPDQQSDREAKAAQAAKEYLGTEYTWGGGNTKGPTLGGFDSPGLTSYVTYVATSGSTTLPRTVQQQWAQGDEIATDQAKPGDLVFSEWNSNGTPRHVGVAIGGGRMVHASSTDGTVAEADIAADAKVRSMS</sequence>
<dbReference type="PANTHER" id="PTHR21666">
    <property type="entry name" value="PEPTIDASE-RELATED"/>
    <property type="match status" value="1"/>
</dbReference>
<keyword evidence="8" id="KW-1185">Reference proteome</keyword>
<gene>
    <name evidence="7" type="ORF">OG563_29160</name>
</gene>
<dbReference type="InterPro" id="IPR023346">
    <property type="entry name" value="Lysozyme-like_dom_sf"/>
</dbReference>
<dbReference type="InterPro" id="IPR000064">
    <property type="entry name" value="NLP_P60_dom"/>
</dbReference>
<dbReference type="SUPFAM" id="SSF51261">
    <property type="entry name" value="Duplicated hybrid motif"/>
    <property type="match status" value="1"/>
</dbReference>
<dbReference type="CDD" id="cd12797">
    <property type="entry name" value="M23_peptidase"/>
    <property type="match status" value="1"/>
</dbReference>
<dbReference type="PANTHER" id="PTHR21666:SF270">
    <property type="entry name" value="MUREIN HYDROLASE ACTIVATOR ENVC"/>
    <property type="match status" value="1"/>
</dbReference>
<dbReference type="Gene3D" id="1.10.530.10">
    <property type="match status" value="1"/>
</dbReference>
<keyword evidence="4" id="KW-0788">Thiol protease</keyword>
<evidence type="ECO:0000256" key="2">
    <source>
        <dbReference type="ARBA" id="ARBA00022670"/>
    </source>
</evidence>
<dbReference type="InterPro" id="IPR031304">
    <property type="entry name" value="SLT_2"/>
</dbReference>
<name>A0ABZ1YJQ4_9NOCA</name>
<dbReference type="RefSeq" id="WP_327096485.1">
    <property type="nucleotide sequence ID" value="NZ_CP109149.1"/>
</dbReference>
<feature type="domain" description="NlpC/P60" evidence="6">
    <location>
        <begin position="367"/>
        <end position="492"/>
    </location>
</feature>
<dbReference type="Gene3D" id="3.90.1720.10">
    <property type="entry name" value="endopeptidase domain like (from Nostoc punctiforme)"/>
    <property type="match status" value="1"/>
</dbReference>
<feature type="region of interest" description="Disordered" evidence="5">
    <location>
        <begin position="1"/>
        <end position="31"/>
    </location>
</feature>
<dbReference type="EMBL" id="CP109441">
    <property type="protein sequence ID" value="WUV43288.1"/>
    <property type="molecule type" value="Genomic_DNA"/>
</dbReference>
<dbReference type="PROSITE" id="PS51935">
    <property type="entry name" value="NLPC_P60"/>
    <property type="match status" value="1"/>
</dbReference>
<evidence type="ECO:0000256" key="4">
    <source>
        <dbReference type="ARBA" id="ARBA00022807"/>
    </source>
</evidence>
<dbReference type="Pfam" id="PF00877">
    <property type="entry name" value="NLPC_P60"/>
    <property type="match status" value="1"/>
</dbReference>
<evidence type="ECO:0000313" key="8">
    <source>
        <dbReference type="Proteomes" id="UP001432062"/>
    </source>
</evidence>
<keyword evidence="2" id="KW-0645">Protease</keyword>
<proteinExistence type="inferred from homology"/>
<reference evidence="7" key="1">
    <citation type="submission" date="2022-10" db="EMBL/GenBank/DDBJ databases">
        <title>The complete genomes of actinobacterial strains from the NBC collection.</title>
        <authorList>
            <person name="Joergensen T.S."/>
            <person name="Alvarez Arevalo M."/>
            <person name="Sterndorff E.B."/>
            <person name="Faurdal D."/>
            <person name="Vuksanovic O."/>
            <person name="Mourched A.-S."/>
            <person name="Charusanti P."/>
            <person name="Shaw S."/>
            <person name="Blin K."/>
            <person name="Weber T."/>
        </authorList>
    </citation>
    <scope>NUCLEOTIDE SEQUENCE</scope>
    <source>
        <strain evidence="7">NBC_01482</strain>
    </source>
</reference>
<keyword evidence="3" id="KW-0378">Hydrolase</keyword>
<dbReference type="Proteomes" id="UP001432062">
    <property type="component" value="Chromosome"/>
</dbReference>
<dbReference type="InterPro" id="IPR016047">
    <property type="entry name" value="M23ase_b-sheet_dom"/>
</dbReference>
<dbReference type="SUPFAM" id="SSF53955">
    <property type="entry name" value="Lysozyme-like"/>
    <property type="match status" value="1"/>
</dbReference>
<organism evidence="7 8">
    <name type="scientific">Nocardia vinacea</name>
    <dbReference type="NCBI Taxonomy" id="96468"/>
    <lineage>
        <taxon>Bacteria</taxon>
        <taxon>Bacillati</taxon>
        <taxon>Actinomycetota</taxon>
        <taxon>Actinomycetes</taxon>
        <taxon>Mycobacteriales</taxon>
        <taxon>Nocardiaceae</taxon>
        <taxon>Nocardia</taxon>
    </lineage>
</organism>
<accession>A0ABZ1YJQ4</accession>
<comment type="similarity">
    <text evidence="1">Belongs to the peptidase C40 family.</text>
</comment>
<evidence type="ECO:0000256" key="5">
    <source>
        <dbReference type="SAM" id="MobiDB-lite"/>
    </source>
</evidence>
<evidence type="ECO:0000256" key="3">
    <source>
        <dbReference type="ARBA" id="ARBA00022801"/>
    </source>
</evidence>
<dbReference type="Pfam" id="PF01551">
    <property type="entry name" value="Peptidase_M23"/>
    <property type="match status" value="1"/>
</dbReference>
<dbReference type="InterPro" id="IPR011055">
    <property type="entry name" value="Dup_hybrid_motif"/>
</dbReference>
<dbReference type="SUPFAM" id="SSF54001">
    <property type="entry name" value="Cysteine proteinases"/>
    <property type="match status" value="1"/>
</dbReference>
<dbReference type="CDD" id="cd13399">
    <property type="entry name" value="Slt35-like"/>
    <property type="match status" value="1"/>
</dbReference>
<evidence type="ECO:0000259" key="6">
    <source>
        <dbReference type="PROSITE" id="PS51935"/>
    </source>
</evidence>
<protein>
    <submittedName>
        <fullName evidence="7">Peptidoglycan DD-metalloendopeptidase family protein</fullName>
    </submittedName>
</protein>